<dbReference type="InterPro" id="IPR012093">
    <property type="entry name" value="Pirin"/>
</dbReference>
<dbReference type="Pfam" id="PF02678">
    <property type="entry name" value="Pirin"/>
    <property type="match status" value="1"/>
</dbReference>
<protein>
    <submittedName>
        <fullName evidence="6">Pirin family protein</fullName>
    </submittedName>
</protein>
<feature type="binding site" evidence="2">
    <location>
        <position position="109"/>
    </location>
    <ligand>
        <name>Fe cation</name>
        <dbReference type="ChEBI" id="CHEBI:24875"/>
    </ligand>
</feature>
<evidence type="ECO:0000256" key="2">
    <source>
        <dbReference type="PIRSR" id="PIRSR006232-1"/>
    </source>
</evidence>
<dbReference type="InterPro" id="IPR008778">
    <property type="entry name" value="Pirin_C_dom"/>
</dbReference>
<gene>
    <name evidence="6" type="ORF">ENR64_09025</name>
</gene>
<dbReference type="GO" id="GO:0046872">
    <property type="term" value="F:metal ion binding"/>
    <property type="evidence" value="ECO:0007669"/>
    <property type="project" value="UniProtKB-KW"/>
</dbReference>
<evidence type="ECO:0000313" key="6">
    <source>
        <dbReference type="EMBL" id="HFM97897.1"/>
    </source>
</evidence>
<dbReference type="CDD" id="cd02247">
    <property type="entry name" value="cupin_pirin_C"/>
    <property type="match status" value="1"/>
</dbReference>
<evidence type="ECO:0000256" key="3">
    <source>
        <dbReference type="RuleBase" id="RU003457"/>
    </source>
</evidence>
<keyword evidence="2" id="KW-0408">Iron</keyword>
<name>A0A7C3PN30_9CYAN</name>
<feature type="domain" description="Pirin N-terminal" evidence="4">
    <location>
        <begin position="28"/>
        <end position="131"/>
    </location>
</feature>
<organism evidence="6">
    <name type="scientific">Oscillatoriales cyanobacterium SpSt-418</name>
    <dbReference type="NCBI Taxonomy" id="2282169"/>
    <lineage>
        <taxon>Bacteria</taxon>
        <taxon>Bacillati</taxon>
        <taxon>Cyanobacteriota</taxon>
        <taxon>Cyanophyceae</taxon>
        <taxon>Oscillatoriophycideae</taxon>
        <taxon>Oscillatoriales</taxon>
    </lineage>
</organism>
<feature type="binding site" evidence="2">
    <location>
        <position position="67"/>
    </location>
    <ligand>
        <name>Fe cation</name>
        <dbReference type="ChEBI" id="CHEBI:24875"/>
    </ligand>
</feature>
<dbReference type="InterPro" id="IPR014710">
    <property type="entry name" value="RmlC-like_jellyroll"/>
</dbReference>
<sequence length="297" mass="32298">MTAQTQTLRTVAGIVNSVETLEGAGFLVRRPFPKSSFSEFDPFLLLDELGPVQLKPGQAKGAPDHPHRGFETVTYILDGRLEHKDSVGNAGLLNPGDVQWMTAGAGVVHSEMPEAEFTRTGGRLHGLQLWVNLPRRDKMMPPRYQEISAAQIPVAQTDDGAVTVRVIAGEALGAKAVIETRTPIIYLHFTLQPGAAIAQPVPQNYNAFAYVLEGAGLFGSEQERGEDGQMIIFAQDGEEVTIANPVEAQQPFDFLLIAGVPLNEPVVRYGPFVMNTEAEIIQAIQDYQNGRMGQIHA</sequence>
<dbReference type="AlphaFoldDB" id="A0A7C3PN30"/>
<evidence type="ECO:0000259" key="4">
    <source>
        <dbReference type="Pfam" id="PF02678"/>
    </source>
</evidence>
<dbReference type="InterPro" id="IPR011051">
    <property type="entry name" value="RmlC_Cupin_sf"/>
</dbReference>
<dbReference type="PANTHER" id="PTHR13903">
    <property type="entry name" value="PIRIN-RELATED"/>
    <property type="match status" value="1"/>
</dbReference>
<dbReference type="PANTHER" id="PTHR13903:SF31">
    <property type="entry name" value="CUPIN-DOMAIN CONTAINING PROTEIN"/>
    <property type="match status" value="1"/>
</dbReference>
<accession>A0A7C3PN30</accession>
<proteinExistence type="inferred from homology"/>
<dbReference type="EMBL" id="DSRU01000120">
    <property type="protein sequence ID" value="HFM97897.1"/>
    <property type="molecule type" value="Genomic_DNA"/>
</dbReference>
<dbReference type="SUPFAM" id="SSF51182">
    <property type="entry name" value="RmlC-like cupins"/>
    <property type="match status" value="1"/>
</dbReference>
<evidence type="ECO:0000256" key="1">
    <source>
        <dbReference type="ARBA" id="ARBA00008416"/>
    </source>
</evidence>
<dbReference type="Gene3D" id="2.60.120.10">
    <property type="entry name" value="Jelly Rolls"/>
    <property type="match status" value="2"/>
</dbReference>
<feature type="binding site" evidence="2">
    <location>
        <position position="65"/>
    </location>
    <ligand>
        <name>Fe cation</name>
        <dbReference type="ChEBI" id="CHEBI:24875"/>
    </ligand>
</feature>
<dbReference type="Pfam" id="PF05726">
    <property type="entry name" value="Pirin_C"/>
    <property type="match status" value="1"/>
</dbReference>
<comment type="similarity">
    <text evidence="1 3">Belongs to the pirin family.</text>
</comment>
<dbReference type="InterPro" id="IPR003829">
    <property type="entry name" value="Pirin_N_dom"/>
</dbReference>
<evidence type="ECO:0000259" key="5">
    <source>
        <dbReference type="Pfam" id="PF05726"/>
    </source>
</evidence>
<feature type="domain" description="Pirin C-terminal" evidence="5">
    <location>
        <begin position="186"/>
        <end position="293"/>
    </location>
</feature>
<feature type="binding site" evidence="2">
    <location>
        <position position="111"/>
    </location>
    <ligand>
        <name>Fe cation</name>
        <dbReference type="ChEBI" id="CHEBI:24875"/>
    </ligand>
</feature>
<dbReference type="CDD" id="cd02909">
    <property type="entry name" value="cupin_pirin_N"/>
    <property type="match status" value="1"/>
</dbReference>
<comment type="cofactor">
    <cofactor evidence="2">
        <name>Fe cation</name>
        <dbReference type="ChEBI" id="CHEBI:24875"/>
    </cofactor>
    <text evidence="2">Binds 1 Fe cation per subunit.</text>
</comment>
<keyword evidence="2" id="KW-0479">Metal-binding</keyword>
<comment type="caution">
    <text evidence="6">The sequence shown here is derived from an EMBL/GenBank/DDBJ whole genome shotgun (WGS) entry which is preliminary data.</text>
</comment>
<dbReference type="PIRSF" id="PIRSF006232">
    <property type="entry name" value="Pirin"/>
    <property type="match status" value="1"/>
</dbReference>
<reference evidence="6" key="1">
    <citation type="journal article" date="2020" name="mSystems">
        <title>Genome- and Community-Level Interaction Insights into Carbon Utilization and Element Cycling Functions of Hydrothermarchaeota in Hydrothermal Sediment.</title>
        <authorList>
            <person name="Zhou Z."/>
            <person name="Liu Y."/>
            <person name="Xu W."/>
            <person name="Pan J."/>
            <person name="Luo Z.H."/>
            <person name="Li M."/>
        </authorList>
    </citation>
    <scope>NUCLEOTIDE SEQUENCE [LARGE SCALE GENOMIC DNA]</scope>
    <source>
        <strain evidence="6">SpSt-418</strain>
    </source>
</reference>